<accession>A0A165PMG6</accession>
<gene>
    <name evidence="1" type="ORF">EXIGLDRAFT_829278</name>
</gene>
<dbReference type="PANTHER" id="PTHR33129:SF1">
    <property type="entry name" value="ATP-BINDING PROTEIN"/>
    <property type="match status" value="1"/>
</dbReference>
<reference evidence="1 2" key="1">
    <citation type="journal article" date="2016" name="Mol. Biol. Evol.">
        <title>Comparative Genomics of Early-Diverging Mushroom-Forming Fungi Provides Insights into the Origins of Lignocellulose Decay Capabilities.</title>
        <authorList>
            <person name="Nagy L.G."/>
            <person name="Riley R."/>
            <person name="Tritt A."/>
            <person name="Adam C."/>
            <person name="Daum C."/>
            <person name="Floudas D."/>
            <person name="Sun H."/>
            <person name="Yadav J.S."/>
            <person name="Pangilinan J."/>
            <person name="Larsson K.H."/>
            <person name="Matsuura K."/>
            <person name="Barry K."/>
            <person name="Labutti K."/>
            <person name="Kuo R."/>
            <person name="Ohm R.A."/>
            <person name="Bhattacharya S.S."/>
            <person name="Shirouzu T."/>
            <person name="Yoshinaga Y."/>
            <person name="Martin F.M."/>
            <person name="Grigoriev I.V."/>
            <person name="Hibbett D.S."/>
        </authorList>
    </citation>
    <scope>NUCLEOTIDE SEQUENCE [LARGE SCALE GENOMIC DNA]</scope>
    <source>
        <strain evidence="1 2">HHB12029</strain>
    </source>
</reference>
<dbReference type="OrthoDB" id="19861at2759"/>
<evidence type="ECO:0008006" key="3">
    <source>
        <dbReference type="Google" id="ProtNLM"/>
    </source>
</evidence>
<evidence type="ECO:0000313" key="1">
    <source>
        <dbReference type="EMBL" id="KZW02384.1"/>
    </source>
</evidence>
<name>A0A165PMG6_EXIGL</name>
<evidence type="ECO:0000313" key="2">
    <source>
        <dbReference type="Proteomes" id="UP000077266"/>
    </source>
</evidence>
<dbReference type="InterPro" id="IPR052980">
    <property type="entry name" value="Crinkler_effector"/>
</dbReference>
<sequence length="509" mass="57260">MALLDLERGRAQTVWNKLWRQKVDWQDGTVDIPADNDDYPWSDPVVASHHSYAFVDVRVLVETLALSDYGNPSEPTYLVFRTEYLTLLEALISSRLSKVHNLVITGQPGIGKSFFLLFLLVFRLERGLPTAFQYHSTHYFLFDDAGGTAFYATYHHQRLAPCWALTDSNDEVFTPCSPLKNFACRNIMSASPLKTERWESWLKYAMGQYIITDLPTMQEIVAVMHVRHVLPAETLKIARKWGPSLRVVRSLAEHPERETIFLSNAQAAAVALYKNPRLLFPSVLTSIGSTLVFVRPRRRAPDCEITAAASLFIPTQFLYGVLERECTSAPNKQALQLFFLLSKHSLTRSATGWKHEQNVHTRLTTGSTALTIFRGHVKEEMLPSSNLLHCTLAGLNGVFSTDSFYWPPAVTKFPGVDGVLGDGKGNLYAIQATTGMGNKRRSPVDGLRLLWTKVNAAVRHDLNWHLVLVTPDRPSARKQVADLSVKLRRFKLGNSCKVTVWGCGLSCQW</sequence>
<dbReference type="InParanoid" id="A0A165PMG6"/>
<dbReference type="PANTHER" id="PTHR33129">
    <property type="entry name" value="PROTEIN KINASE DOMAIN-CONTAINING PROTEIN-RELATED"/>
    <property type="match status" value="1"/>
</dbReference>
<dbReference type="EMBL" id="KV425888">
    <property type="protein sequence ID" value="KZW02384.1"/>
    <property type="molecule type" value="Genomic_DNA"/>
</dbReference>
<keyword evidence="2" id="KW-1185">Reference proteome</keyword>
<proteinExistence type="predicted"/>
<organism evidence="1 2">
    <name type="scientific">Exidia glandulosa HHB12029</name>
    <dbReference type="NCBI Taxonomy" id="1314781"/>
    <lineage>
        <taxon>Eukaryota</taxon>
        <taxon>Fungi</taxon>
        <taxon>Dikarya</taxon>
        <taxon>Basidiomycota</taxon>
        <taxon>Agaricomycotina</taxon>
        <taxon>Agaricomycetes</taxon>
        <taxon>Auriculariales</taxon>
        <taxon>Exidiaceae</taxon>
        <taxon>Exidia</taxon>
    </lineage>
</organism>
<dbReference type="Proteomes" id="UP000077266">
    <property type="component" value="Unassembled WGS sequence"/>
</dbReference>
<protein>
    <recommendedName>
        <fullName evidence="3">Crinkler (CRN) family protein</fullName>
    </recommendedName>
</protein>
<dbReference type="AlphaFoldDB" id="A0A165PMG6"/>